<dbReference type="CDD" id="cd00609">
    <property type="entry name" value="AAT_like"/>
    <property type="match status" value="1"/>
</dbReference>
<reference evidence="1" key="1">
    <citation type="submission" date="2019-02" db="EMBL/GenBank/DDBJ databases">
        <authorList>
            <person name="Li S.-H."/>
        </authorList>
    </citation>
    <scope>NUCLEOTIDE SEQUENCE</scope>
    <source>
        <strain evidence="1">IMCC14734</strain>
    </source>
</reference>
<protein>
    <submittedName>
        <fullName evidence="1">Aminotransferase class I/II-fold pyridoxal phosphate-dependent enzyme</fullName>
    </submittedName>
</protein>
<comment type="caution">
    <text evidence="1">The sequence shown here is derived from an EMBL/GenBank/DDBJ whole genome shotgun (WGS) entry which is preliminary data.</text>
</comment>
<dbReference type="InterPro" id="IPR024551">
    <property type="entry name" value="AspAT_Ic"/>
</dbReference>
<accession>A0ABT3TLM9</accession>
<evidence type="ECO:0000313" key="2">
    <source>
        <dbReference type="Proteomes" id="UP001143362"/>
    </source>
</evidence>
<dbReference type="PANTHER" id="PTHR43799:SF1">
    <property type="entry name" value="ASPARTATE AMINOTRANSFERASE"/>
    <property type="match status" value="1"/>
</dbReference>
<proteinExistence type="predicted"/>
<gene>
    <name evidence="1" type="ORF">EYC98_15760</name>
</gene>
<evidence type="ECO:0000313" key="1">
    <source>
        <dbReference type="EMBL" id="MCX2982319.1"/>
    </source>
</evidence>
<dbReference type="InterPro" id="IPR015421">
    <property type="entry name" value="PyrdxlP-dep_Trfase_major"/>
</dbReference>
<dbReference type="Proteomes" id="UP001143362">
    <property type="component" value="Unassembled WGS sequence"/>
</dbReference>
<dbReference type="GO" id="GO:0008483">
    <property type="term" value="F:transaminase activity"/>
    <property type="evidence" value="ECO:0007669"/>
    <property type="project" value="UniProtKB-KW"/>
</dbReference>
<keyword evidence="2" id="KW-1185">Reference proteome</keyword>
<name>A0ABT3TLM9_9GAMM</name>
<dbReference type="SUPFAM" id="SSF53383">
    <property type="entry name" value="PLP-dependent transferases"/>
    <property type="match status" value="1"/>
</dbReference>
<dbReference type="PANTHER" id="PTHR43799">
    <property type="entry name" value="AMINOTRANSFERASE, PUTATIVE-RELATED"/>
    <property type="match status" value="1"/>
</dbReference>
<organism evidence="1 2">
    <name type="scientific">Candidatus Litorirhabdus singularis</name>
    <dbReference type="NCBI Taxonomy" id="2518993"/>
    <lineage>
        <taxon>Bacteria</taxon>
        <taxon>Pseudomonadati</taxon>
        <taxon>Pseudomonadota</taxon>
        <taxon>Gammaproteobacteria</taxon>
        <taxon>Cellvibrionales</taxon>
        <taxon>Halieaceae</taxon>
        <taxon>Candidatus Litorirhabdus</taxon>
    </lineage>
</organism>
<keyword evidence="1" id="KW-0808">Transferase</keyword>
<dbReference type="Pfam" id="PF12897">
    <property type="entry name" value="Asp_aminotransf"/>
    <property type="match status" value="1"/>
</dbReference>
<sequence length="444" mass="48683">MESFPTNSIHRYNRRTKLFIAEQHVHIDQASKADAENMISQLEASYQQLASSQLNLDLTRGKPSPAQVALASDLDGILQGNYVDADGIDTRNYGGLAGIREARELCAAISGCDPDQTLLGVNSSLNLMYQVVEFALNFGLQGDAWKQSGAVRILCPVPGYDRHFALCEHLGIDMVPLPMTATGPDMDQAEALVREDPAIKGIWCVPRFSNPSGDTYSSATVERLAKLGKIAGAGFLVLWDNAYAVHSLYEDAPVLPAIDHYLDAETESSVVQFGSTSKITFAGAGLAWLCSSADNIKRISSHLAFSTIGADKVNQLRHVRFLQNRAGVEAHMRKHAELVRPRFELVLKLLEEELEGSGLATWTKPKGGYFIQLNTRRGLAREVVKLAADIGVKLTPAGATWPYGRDPRDSDIRLAPTFPDHNELEAAVRAFIVCLKLASWRQLR</sequence>
<dbReference type="Gene3D" id="3.90.1150.10">
    <property type="entry name" value="Aspartate Aminotransferase, domain 1"/>
    <property type="match status" value="1"/>
</dbReference>
<dbReference type="Gene3D" id="3.40.640.10">
    <property type="entry name" value="Type I PLP-dependent aspartate aminotransferase-like (Major domain)"/>
    <property type="match status" value="1"/>
</dbReference>
<dbReference type="InterPro" id="IPR015422">
    <property type="entry name" value="PyrdxlP-dep_Trfase_small"/>
</dbReference>
<dbReference type="InterPro" id="IPR015424">
    <property type="entry name" value="PyrdxlP-dep_Trfase"/>
</dbReference>
<dbReference type="EMBL" id="SHNN01000003">
    <property type="protein sequence ID" value="MCX2982319.1"/>
    <property type="molecule type" value="Genomic_DNA"/>
</dbReference>
<keyword evidence="1" id="KW-0032">Aminotransferase</keyword>